<evidence type="ECO:0000313" key="1">
    <source>
        <dbReference type="EMBL" id="KXA96532.1"/>
    </source>
</evidence>
<proteinExistence type="predicted"/>
<sequence>MNDLKEVLKDRFPRNNWNFKKLSKILLEAAERGKYRLDDEEDILFFEGERLLLPKNFYQSRSWDDRLLTSGSDFLMPETIRYLVKRAEEEGEWNPEYAVERYLDEIGEENKTLFLEFFKKMKKGIESCSEYKKNTISGDLIVTIAEELGMGKEKADVIRGEFKKGGIISPCSSRVKGGCLSFEINPSLLKK</sequence>
<reference evidence="1 2" key="1">
    <citation type="journal article" date="2016" name="Sci. Rep.">
        <title>Metabolic traits of an uncultured archaeal lineage -MSBL1- from brine pools of the Red Sea.</title>
        <authorList>
            <person name="Mwirichia R."/>
            <person name="Alam I."/>
            <person name="Rashid M."/>
            <person name="Vinu M."/>
            <person name="Ba-Alawi W."/>
            <person name="Anthony Kamau A."/>
            <person name="Kamanda Ngugi D."/>
            <person name="Goker M."/>
            <person name="Klenk H.P."/>
            <person name="Bajic V."/>
            <person name="Stingl U."/>
        </authorList>
    </citation>
    <scope>NUCLEOTIDE SEQUENCE [LARGE SCALE GENOMIC DNA]</scope>
    <source>
        <strain evidence="1">SCGC-AAA259I09</strain>
    </source>
</reference>
<comment type="caution">
    <text evidence="1">The sequence shown here is derived from an EMBL/GenBank/DDBJ whole genome shotgun (WGS) entry which is preliminary data.</text>
</comment>
<protein>
    <submittedName>
        <fullName evidence="1">Uncharacterized protein</fullName>
    </submittedName>
</protein>
<keyword evidence="2" id="KW-1185">Reference proteome</keyword>
<dbReference type="EMBL" id="LHXR01000076">
    <property type="protein sequence ID" value="KXA96532.1"/>
    <property type="molecule type" value="Genomic_DNA"/>
</dbReference>
<evidence type="ECO:0000313" key="2">
    <source>
        <dbReference type="Proteomes" id="UP000070463"/>
    </source>
</evidence>
<dbReference type="AlphaFoldDB" id="A0A133UQK1"/>
<name>A0A133UQK1_9EURY</name>
<accession>A0A133UQK1</accession>
<gene>
    <name evidence="1" type="ORF">AKJ37_05020</name>
</gene>
<dbReference type="Proteomes" id="UP000070463">
    <property type="component" value="Unassembled WGS sequence"/>
</dbReference>
<organism evidence="1 2">
    <name type="scientific">candidate division MSBL1 archaeon SCGC-AAA259I09</name>
    <dbReference type="NCBI Taxonomy" id="1698267"/>
    <lineage>
        <taxon>Archaea</taxon>
        <taxon>Methanobacteriati</taxon>
        <taxon>Methanobacteriota</taxon>
        <taxon>candidate division MSBL1</taxon>
    </lineage>
</organism>